<evidence type="ECO:0000313" key="2">
    <source>
        <dbReference type="EMBL" id="GBM84950.1"/>
    </source>
</evidence>
<dbReference type="PANTHER" id="PTHR46704:SF1">
    <property type="entry name" value="TELOMERE LENGTH REGULATION PROTEIN TEL2 HOMOLOG"/>
    <property type="match status" value="1"/>
</dbReference>
<evidence type="ECO:0000313" key="5">
    <source>
        <dbReference type="Proteomes" id="UP000499080"/>
    </source>
</evidence>
<dbReference type="Proteomes" id="UP000499080">
    <property type="component" value="Unassembled WGS sequence"/>
</dbReference>
<name>A0A4Y2J5Z1_ARAVE</name>
<dbReference type="EMBL" id="BGPR01188725">
    <property type="protein sequence ID" value="GBM84950.1"/>
    <property type="molecule type" value="Genomic_DNA"/>
</dbReference>
<keyword evidence="5" id="KW-1185">Reference proteome</keyword>
<evidence type="ECO:0000313" key="4">
    <source>
        <dbReference type="EMBL" id="GBM85049.1"/>
    </source>
</evidence>
<dbReference type="OrthoDB" id="6760255at2759"/>
<evidence type="ECO:0000313" key="3">
    <source>
        <dbReference type="EMBL" id="GBM84989.1"/>
    </source>
</evidence>
<protein>
    <submittedName>
        <fullName evidence="4">Uncharacterized protein</fullName>
    </submittedName>
</protein>
<dbReference type="EMBL" id="BGPR01188747">
    <property type="protein sequence ID" value="GBM85049.1"/>
    <property type="molecule type" value="Genomic_DNA"/>
</dbReference>
<dbReference type="EMBL" id="BGPR01188734">
    <property type="protein sequence ID" value="GBM84989.1"/>
    <property type="molecule type" value="Genomic_DNA"/>
</dbReference>
<dbReference type="PANTHER" id="PTHR46704">
    <property type="entry name" value="CXC DOMAIN-CONTAINING PROTEIN-RELATED"/>
    <property type="match status" value="1"/>
</dbReference>
<evidence type="ECO:0000313" key="1">
    <source>
        <dbReference type="EMBL" id="GBM84930.1"/>
    </source>
</evidence>
<sequence length="155" mass="17450">MKTCFVTFDQPLYIKAQEIISNNPEFKDVVERLGGFHMLMSYVGAIGTIMAGSGLKELFQSIFALNAVDKLMSGHAYAWAIRSHGIAHRVLAQFTMETVSFSDEEKAVNESMLTSIDKTAVLKADENEVVQVFTTKFKEAIQKLERRRPTAKLWV</sequence>
<proteinExistence type="predicted"/>
<dbReference type="AlphaFoldDB" id="A0A4Y2J5Z1"/>
<comment type="caution">
    <text evidence="4">The sequence shown here is derived from an EMBL/GenBank/DDBJ whole genome shotgun (WGS) entry which is preliminary data.</text>
</comment>
<accession>A0A4Y2J5Z1</accession>
<dbReference type="EMBL" id="BGPR01188718">
    <property type="protein sequence ID" value="GBM84930.1"/>
    <property type="molecule type" value="Genomic_DNA"/>
</dbReference>
<gene>
    <name evidence="3" type="ORF">AVEN_147333_1</name>
    <name evidence="4" type="ORF">AVEN_207136_1</name>
    <name evidence="1" type="ORF">AVEN_262430_1</name>
    <name evidence="2" type="ORF">AVEN_67613_1</name>
</gene>
<organism evidence="4 5">
    <name type="scientific">Araneus ventricosus</name>
    <name type="common">Orbweaver spider</name>
    <name type="synonym">Epeira ventricosa</name>
    <dbReference type="NCBI Taxonomy" id="182803"/>
    <lineage>
        <taxon>Eukaryota</taxon>
        <taxon>Metazoa</taxon>
        <taxon>Ecdysozoa</taxon>
        <taxon>Arthropoda</taxon>
        <taxon>Chelicerata</taxon>
        <taxon>Arachnida</taxon>
        <taxon>Araneae</taxon>
        <taxon>Araneomorphae</taxon>
        <taxon>Entelegynae</taxon>
        <taxon>Araneoidea</taxon>
        <taxon>Araneidae</taxon>
        <taxon>Araneus</taxon>
    </lineage>
</organism>
<reference evidence="4 5" key="1">
    <citation type="journal article" date="2019" name="Sci. Rep.">
        <title>Orb-weaving spider Araneus ventricosus genome elucidates the spidroin gene catalogue.</title>
        <authorList>
            <person name="Kono N."/>
            <person name="Nakamura H."/>
            <person name="Ohtoshi R."/>
            <person name="Moran D.A.P."/>
            <person name="Shinohara A."/>
            <person name="Yoshida Y."/>
            <person name="Fujiwara M."/>
            <person name="Mori M."/>
            <person name="Tomita M."/>
            <person name="Arakawa K."/>
        </authorList>
    </citation>
    <scope>NUCLEOTIDE SEQUENCE [LARGE SCALE GENOMIC DNA]</scope>
</reference>